<evidence type="ECO:0000313" key="1">
    <source>
        <dbReference type="EMBL" id="VAW66068.1"/>
    </source>
</evidence>
<accession>A0A3B0XCM5</accession>
<sequence>MKFFIREWSENTIVLMTESGNVLSYFSNVEEALNACEKLYCGDLQEDKPEISVCYRQDVNDQGSAVA</sequence>
<organism evidence="1">
    <name type="scientific">hydrothermal vent metagenome</name>
    <dbReference type="NCBI Taxonomy" id="652676"/>
    <lineage>
        <taxon>unclassified sequences</taxon>
        <taxon>metagenomes</taxon>
        <taxon>ecological metagenomes</taxon>
    </lineage>
</organism>
<gene>
    <name evidence="1" type="ORF">MNBD_GAMMA10-1218</name>
</gene>
<protein>
    <submittedName>
        <fullName evidence="1">Uncharacterized protein</fullName>
    </submittedName>
</protein>
<dbReference type="EMBL" id="UOFJ01000205">
    <property type="protein sequence ID" value="VAW66068.1"/>
    <property type="molecule type" value="Genomic_DNA"/>
</dbReference>
<dbReference type="AlphaFoldDB" id="A0A3B0XCM5"/>
<name>A0A3B0XCM5_9ZZZZ</name>
<proteinExistence type="predicted"/>
<reference evidence="1" key="1">
    <citation type="submission" date="2018-06" db="EMBL/GenBank/DDBJ databases">
        <authorList>
            <person name="Zhirakovskaya E."/>
        </authorList>
    </citation>
    <scope>NUCLEOTIDE SEQUENCE</scope>
</reference>